<dbReference type="Pfam" id="PF20099">
    <property type="entry name" value="DUF6489"/>
    <property type="match status" value="1"/>
</dbReference>
<dbReference type="eggNOG" id="ENOG5032J37">
    <property type="taxonomic scope" value="Bacteria"/>
</dbReference>
<accession>I3CEJ1</accession>
<dbReference type="AlphaFoldDB" id="I3CEJ1"/>
<dbReference type="EMBL" id="JH600070">
    <property type="protein sequence ID" value="EIJ42034.1"/>
    <property type="molecule type" value="Genomic_DNA"/>
</dbReference>
<dbReference type="InterPro" id="IPR045502">
    <property type="entry name" value="DUF6489"/>
</dbReference>
<dbReference type="STRING" id="395493.BegalDRAFT_1132"/>
<dbReference type="Proteomes" id="UP000005744">
    <property type="component" value="Unassembled WGS sequence"/>
</dbReference>
<evidence type="ECO:0000313" key="2">
    <source>
        <dbReference type="Proteomes" id="UP000005744"/>
    </source>
</evidence>
<sequence>MKIKVDVEATPQELRSFFGLPNLEPLQDEMLEIIRKNMSTGIEGFDPATLMKPFLPEHLQSLSTLQKTFWQAMMGMSNNHDKDKQEKKEKDTP</sequence>
<reference evidence="1 2" key="1">
    <citation type="submission" date="2011-11" db="EMBL/GenBank/DDBJ databases">
        <title>Improved High-Quality Draft sequence of Beggiatoa alba B18lD.</title>
        <authorList>
            <consortium name="US DOE Joint Genome Institute"/>
            <person name="Lucas S."/>
            <person name="Han J."/>
            <person name="Lapidus A."/>
            <person name="Cheng J.-F."/>
            <person name="Goodwin L."/>
            <person name="Pitluck S."/>
            <person name="Peters L."/>
            <person name="Mikhailova N."/>
            <person name="Held B."/>
            <person name="Detter J.C."/>
            <person name="Han C."/>
            <person name="Tapia R."/>
            <person name="Land M."/>
            <person name="Hauser L."/>
            <person name="Kyrpides N."/>
            <person name="Ivanova N."/>
            <person name="Pagani I."/>
            <person name="Samuel K."/>
            <person name="Teske A."/>
            <person name="Mueller J."/>
            <person name="Woyke T."/>
        </authorList>
    </citation>
    <scope>NUCLEOTIDE SEQUENCE [LARGE SCALE GENOMIC DNA]</scope>
    <source>
        <strain evidence="1 2">B18LD</strain>
    </source>
</reference>
<evidence type="ECO:0000313" key="1">
    <source>
        <dbReference type="EMBL" id="EIJ42034.1"/>
    </source>
</evidence>
<dbReference type="OrthoDB" id="5740990at2"/>
<dbReference type="RefSeq" id="WP_002684546.1">
    <property type="nucleotide sequence ID" value="NZ_JH600070.1"/>
</dbReference>
<gene>
    <name evidence="1" type="ORF">BegalDRAFT_1132</name>
</gene>
<keyword evidence="2" id="KW-1185">Reference proteome</keyword>
<name>I3CEJ1_9GAMM</name>
<proteinExistence type="predicted"/>
<dbReference type="HOGENOM" id="CLU_132026_1_0_6"/>
<organism evidence="1 2">
    <name type="scientific">Beggiatoa alba B18LD</name>
    <dbReference type="NCBI Taxonomy" id="395493"/>
    <lineage>
        <taxon>Bacteria</taxon>
        <taxon>Pseudomonadati</taxon>
        <taxon>Pseudomonadota</taxon>
        <taxon>Gammaproteobacteria</taxon>
        <taxon>Thiotrichales</taxon>
        <taxon>Thiotrichaceae</taxon>
        <taxon>Beggiatoa</taxon>
    </lineage>
</organism>
<protein>
    <submittedName>
        <fullName evidence="1">Uncharacterized protein</fullName>
    </submittedName>
</protein>